<dbReference type="GO" id="GO:0008168">
    <property type="term" value="F:methyltransferase activity"/>
    <property type="evidence" value="ECO:0007669"/>
    <property type="project" value="UniProtKB-KW"/>
</dbReference>
<dbReference type="InterPro" id="IPR029063">
    <property type="entry name" value="SAM-dependent_MTases_sf"/>
</dbReference>
<evidence type="ECO:0000313" key="4">
    <source>
        <dbReference type="Proteomes" id="UP000010367"/>
    </source>
</evidence>
<dbReference type="FunCoup" id="K9TH65">
    <property type="interactions" value="564"/>
</dbReference>
<dbReference type="InterPro" id="IPR004398">
    <property type="entry name" value="RNA_MeTrfase_RsmD"/>
</dbReference>
<dbReference type="OrthoDB" id="9803017at2"/>
<gene>
    <name evidence="3" type="ORF">Oscil6304_1653</name>
</gene>
<dbReference type="EMBL" id="CP003607">
    <property type="protein sequence ID" value="AFY81349.1"/>
    <property type="molecule type" value="Genomic_DNA"/>
</dbReference>
<dbReference type="InParanoid" id="K9TH65"/>
<accession>K9TH65</accession>
<dbReference type="STRING" id="56110.Oscil6304_1653"/>
<dbReference type="GO" id="GO:0003676">
    <property type="term" value="F:nucleic acid binding"/>
    <property type="evidence" value="ECO:0007669"/>
    <property type="project" value="InterPro"/>
</dbReference>
<dbReference type="Proteomes" id="UP000010367">
    <property type="component" value="Chromosome"/>
</dbReference>
<organism evidence="3 4">
    <name type="scientific">Oscillatoria acuminata PCC 6304</name>
    <dbReference type="NCBI Taxonomy" id="56110"/>
    <lineage>
        <taxon>Bacteria</taxon>
        <taxon>Bacillati</taxon>
        <taxon>Cyanobacteriota</taxon>
        <taxon>Cyanophyceae</taxon>
        <taxon>Oscillatoriophycideae</taxon>
        <taxon>Oscillatoriales</taxon>
        <taxon>Oscillatoriaceae</taxon>
        <taxon>Oscillatoria</taxon>
    </lineage>
</organism>
<dbReference type="SUPFAM" id="SSF53335">
    <property type="entry name" value="S-adenosyl-L-methionine-dependent methyltransferases"/>
    <property type="match status" value="1"/>
</dbReference>
<dbReference type="NCBIfam" id="TIGR00095">
    <property type="entry name" value="16S rRNA (guanine(966)-N(2))-methyltransferase RsmD"/>
    <property type="match status" value="1"/>
</dbReference>
<dbReference type="PANTHER" id="PTHR43542:SF1">
    <property type="entry name" value="METHYLTRANSFERASE"/>
    <property type="match status" value="1"/>
</dbReference>
<dbReference type="PIRSF" id="PIRSF004553">
    <property type="entry name" value="CHP00095"/>
    <property type="match status" value="1"/>
</dbReference>
<dbReference type="Pfam" id="PF03602">
    <property type="entry name" value="Cons_hypoth95"/>
    <property type="match status" value="1"/>
</dbReference>
<dbReference type="CDD" id="cd02440">
    <property type="entry name" value="AdoMet_MTases"/>
    <property type="match status" value="1"/>
</dbReference>
<keyword evidence="1 3" id="KW-0489">Methyltransferase</keyword>
<dbReference type="PATRIC" id="fig|56110.3.peg.1988"/>
<protein>
    <submittedName>
        <fullName evidence="3">RNA methyltransferase, RsmD family</fullName>
    </submittedName>
</protein>
<keyword evidence="4" id="KW-1185">Reference proteome</keyword>
<dbReference type="KEGG" id="oac:Oscil6304_1653"/>
<name>K9TH65_9CYAN</name>
<dbReference type="HOGENOM" id="CLU_075826_0_2_3"/>
<evidence type="ECO:0000256" key="2">
    <source>
        <dbReference type="ARBA" id="ARBA00022679"/>
    </source>
</evidence>
<reference evidence="3 4" key="1">
    <citation type="submission" date="2012-06" db="EMBL/GenBank/DDBJ databases">
        <title>Finished chromosome of genome of Oscillatoria acuminata PCC 6304.</title>
        <authorList>
            <consortium name="US DOE Joint Genome Institute"/>
            <person name="Gugger M."/>
            <person name="Coursin T."/>
            <person name="Rippka R."/>
            <person name="Tandeau De Marsac N."/>
            <person name="Huntemann M."/>
            <person name="Wei C.-L."/>
            <person name="Han J."/>
            <person name="Detter J.C."/>
            <person name="Han C."/>
            <person name="Tapia R."/>
            <person name="Davenport K."/>
            <person name="Daligault H."/>
            <person name="Erkkila T."/>
            <person name="Gu W."/>
            <person name="Munk A.C.C."/>
            <person name="Teshima H."/>
            <person name="Xu Y."/>
            <person name="Chain P."/>
            <person name="Chen A."/>
            <person name="Krypides N."/>
            <person name="Mavromatis K."/>
            <person name="Markowitz V."/>
            <person name="Szeto E."/>
            <person name="Ivanova N."/>
            <person name="Mikhailova N."/>
            <person name="Ovchinnikova G."/>
            <person name="Pagani I."/>
            <person name="Pati A."/>
            <person name="Goodwin L."/>
            <person name="Peters L."/>
            <person name="Pitluck S."/>
            <person name="Woyke T."/>
            <person name="Kerfeld C."/>
        </authorList>
    </citation>
    <scope>NUCLEOTIDE SEQUENCE [LARGE SCALE GENOMIC DNA]</scope>
    <source>
        <strain evidence="3 4">PCC 6304</strain>
    </source>
</reference>
<proteinExistence type="predicted"/>
<dbReference type="PANTHER" id="PTHR43542">
    <property type="entry name" value="METHYLTRANSFERASE"/>
    <property type="match status" value="1"/>
</dbReference>
<evidence type="ECO:0000256" key="1">
    <source>
        <dbReference type="ARBA" id="ARBA00022603"/>
    </source>
</evidence>
<dbReference type="InterPro" id="IPR002052">
    <property type="entry name" value="DNA_methylase_N6_adenine_CS"/>
</dbReference>
<sequence>MSLRIYGNRLLKTLPGEQTRPTAARVREAVFNVWQGSIAGCRWLDLCAGAGTMSAEALCRGAVEVVAMEQSPRALAIIRENLQRVKQADQRVDILRGDVMARLKSLQGRQFDRMYFDPPYASSLYQPVLVAIAQYQLLAPDGEIAVEHRSDRLTLDPIPTLEIIRERRYSNTTVTFIGLSDESFN</sequence>
<dbReference type="Gene3D" id="3.40.50.150">
    <property type="entry name" value="Vaccinia Virus protein VP39"/>
    <property type="match status" value="1"/>
</dbReference>
<dbReference type="PROSITE" id="PS00092">
    <property type="entry name" value="N6_MTASE"/>
    <property type="match status" value="1"/>
</dbReference>
<dbReference type="eggNOG" id="COG0742">
    <property type="taxonomic scope" value="Bacteria"/>
</dbReference>
<dbReference type="RefSeq" id="WP_015147993.1">
    <property type="nucleotide sequence ID" value="NC_019693.1"/>
</dbReference>
<dbReference type="AlphaFoldDB" id="K9TH65"/>
<dbReference type="GO" id="GO:0031167">
    <property type="term" value="P:rRNA methylation"/>
    <property type="evidence" value="ECO:0007669"/>
    <property type="project" value="InterPro"/>
</dbReference>
<keyword evidence="2 3" id="KW-0808">Transferase</keyword>
<evidence type="ECO:0000313" key="3">
    <source>
        <dbReference type="EMBL" id="AFY81349.1"/>
    </source>
</evidence>